<evidence type="ECO:0000259" key="1">
    <source>
        <dbReference type="PROSITE" id="PS50994"/>
    </source>
</evidence>
<evidence type="ECO:0000313" key="2">
    <source>
        <dbReference type="EMBL" id="MCH86462.1"/>
    </source>
</evidence>
<keyword evidence="3" id="KW-1185">Reference proteome</keyword>
<dbReference type="EMBL" id="LXQA010010342">
    <property type="protein sequence ID" value="MCH86462.1"/>
    <property type="molecule type" value="Genomic_DNA"/>
</dbReference>
<gene>
    <name evidence="2" type="ORF">A2U01_0007319</name>
</gene>
<dbReference type="InterPro" id="IPR036397">
    <property type="entry name" value="RNaseH_sf"/>
</dbReference>
<dbReference type="Gene3D" id="3.30.420.10">
    <property type="entry name" value="Ribonuclease H-like superfamily/Ribonuclease H"/>
    <property type="match status" value="2"/>
</dbReference>
<dbReference type="InterPro" id="IPR001584">
    <property type="entry name" value="Integrase_cat-core"/>
</dbReference>
<sequence length="362" mass="41632">MKQVISDYVNHCTICQQAKHSTTLPAGLLNSLPIPSQVWEDISMDFITGLPNSCGFTIIFVIVDRLTKFGHFLPLKADYDSKVVAEAFMQHVVKLHGMPKSIVSDRDKVFTCRFWQHLFKLQGTTLAICFTFHNPKIWAKILHWAQYWYNTSFQTNAAMTPFKALYGRDPPTLTRSSVSINQIEGIVSAQLISREHILSQFQQNLHKAQQVMKGQADKKRKHVELEIGDLVLVKLQPYRQVYVAARVNHKRSLKYFGPFLISAKIGYVAYKVVLPPTARIHLVFHVSHLKKFLGNANACHLKGSLFVPQVLVKWQDMDDSFATWEDKKDMELNFPNFNLKVKVHVNKGSIIVRENDDRERER</sequence>
<dbReference type="Proteomes" id="UP000265520">
    <property type="component" value="Unassembled WGS sequence"/>
</dbReference>
<name>A0A392MG41_9FABA</name>
<dbReference type="PANTHER" id="PTHR45835">
    <property type="entry name" value="YALI0A06105P"/>
    <property type="match status" value="1"/>
</dbReference>
<proteinExistence type="predicted"/>
<dbReference type="AlphaFoldDB" id="A0A392MG41"/>
<dbReference type="InterPro" id="IPR012337">
    <property type="entry name" value="RNaseH-like_sf"/>
</dbReference>
<evidence type="ECO:0000313" key="3">
    <source>
        <dbReference type="Proteomes" id="UP000265520"/>
    </source>
</evidence>
<dbReference type="InterPro" id="IPR056924">
    <property type="entry name" value="SH3_Tf2-1"/>
</dbReference>
<dbReference type="PROSITE" id="PS50994">
    <property type="entry name" value="INTEGRASE"/>
    <property type="match status" value="1"/>
</dbReference>
<dbReference type="GO" id="GO:0003676">
    <property type="term" value="F:nucleic acid binding"/>
    <property type="evidence" value="ECO:0007669"/>
    <property type="project" value="InterPro"/>
</dbReference>
<dbReference type="GO" id="GO:0015074">
    <property type="term" value="P:DNA integration"/>
    <property type="evidence" value="ECO:0007669"/>
    <property type="project" value="InterPro"/>
</dbReference>
<accession>A0A392MG41</accession>
<protein>
    <recommendedName>
        <fullName evidence="1">Integrase catalytic domain-containing protein</fullName>
    </recommendedName>
</protein>
<feature type="domain" description="Integrase catalytic" evidence="1">
    <location>
        <begin position="29"/>
        <end position="135"/>
    </location>
</feature>
<dbReference type="PANTHER" id="PTHR45835:SF99">
    <property type="entry name" value="CHROMO DOMAIN-CONTAINING PROTEIN-RELATED"/>
    <property type="match status" value="1"/>
</dbReference>
<dbReference type="SUPFAM" id="SSF53098">
    <property type="entry name" value="Ribonuclease H-like"/>
    <property type="match status" value="1"/>
</dbReference>
<dbReference type="Pfam" id="PF24626">
    <property type="entry name" value="SH3_Tf2-1"/>
    <property type="match status" value="1"/>
</dbReference>
<comment type="caution">
    <text evidence="2">The sequence shown here is derived from an EMBL/GenBank/DDBJ whole genome shotgun (WGS) entry which is preliminary data.</text>
</comment>
<dbReference type="SUPFAM" id="SSF54160">
    <property type="entry name" value="Chromo domain-like"/>
    <property type="match status" value="1"/>
</dbReference>
<organism evidence="2 3">
    <name type="scientific">Trifolium medium</name>
    <dbReference type="NCBI Taxonomy" id="97028"/>
    <lineage>
        <taxon>Eukaryota</taxon>
        <taxon>Viridiplantae</taxon>
        <taxon>Streptophyta</taxon>
        <taxon>Embryophyta</taxon>
        <taxon>Tracheophyta</taxon>
        <taxon>Spermatophyta</taxon>
        <taxon>Magnoliopsida</taxon>
        <taxon>eudicotyledons</taxon>
        <taxon>Gunneridae</taxon>
        <taxon>Pentapetalae</taxon>
        <taxon>rosids</taxon>
        <taxon>fabids</taxon>
        <taxon>Fabales</taxon>
        <taxon>Fabaceae</taxon>
        <taxon>Papilionoideae</taxon>
        <taxon>50 kb inversion clade</taxon>
        <taxon>NPAAA clade</taxon>
        <taxon>Hologalegina</taxon>
        <taxon>IRL clade</taxon>
        <taxon>Trifolieae</taxon>
        <taxon>Trifolium</taxon>
    </lineage>
</organism>
<dbReference type="InterPro" id="IPR016197">
    <property type="entry name" value="Chromo-like_dom_sf"/>
</dbReference>
<reference evidence="2 3" key="1">
    <citation type="journal article" date="2018" name="Front. Plant Sci.">
        <title>Red Clover (Trifolium pratense) and Zigzag Clover (T. medium) - A Picture of Genomic Similarities and Differences.</title>
        <authorList>
            <person name="Dluhosova J."/>
            <person name="Istvanek J."/>
            <person name="Nedelnik J."/>
            <person name="Repkova J."/>
        </authorList>
    </citation>
    <scope>NUCLEOTIDE SEQUENCE [LARGE SCALE GENOMIC DNA]</scope>
    <source>
        <strain evidence="3">cv. 10/8</strain>
        <tissue evidence="2">Leaf</tissue>
    </source>
</reference>